<feature type="region of interest" description="Disordered" evidence="1">
    <location>
        <begin position="1"/>
        <end position="24"/>
    </location>
</feature>
<sequence>MTQTGVHPSVRAAVPDVGQPSPPARRLADALDDLHHRVSPAGMVPSPTGHVLASTVALPGAPSGPLTRFGLAVLPAATGDTNPAADRPATDRPWDGRSSDLPAVAVPAAVAEAFARGLLDLHRLLLHEVLRHTLGHLGARTSDGATLLARQLVQAQLAEVAIRLAEVEATPETRRDEDAAGRWRTHRRLVGIGRDLLRLLGASGFLVDGPAGDLHLAEVVGNVYLHPGRGQGDG</sequence>
<evidence type="ECO:0000256" key="1">
    <source>
        <dbReference type="SAM" id="MobiDB-lite"/>
    </source>
</evidence>
<evidence type="ECO:0000313" key="2">
    <source>
        <dbReference type="EMBL" id="MEE6261667.1"/>
    </source>
</evidence>
<evidence type="ECO:0008006" key="4">
    <source>
        <dbReference type="Google" id="ProtNLM"/>
    </source>
</evidence>
<name>A0ABU7RYR6_9ACTN</name>
<dbReference type="InterPro" id="IPR036250">
    <property type="entry name" value="AcylCo_DH-like_C"/>
</dbReference>
<dbReference type="SUPFAM" id="SSF47203">
    <property type="entry name" value="Acyl-CoA dehydrogenase C-terminal domain-like"/>
    <property type="match status" value="1"/>
</dbReference>
<keyword evidence="3" id="KW-1185">Reference proteome</keyword>
<dbReference type="Proteomes" id="UP001332243">
    <property type="component" value="Unassembled WGS sequence"/>
</dbReference>
<proteinExistence type="predicted"/>
<dbReference type="RefSeq" id="WP_331216745.1">
    <property type="nucleotide sequence ID" value="NZ_JAZGQK010000021.1"/>
</dbReference>
<accession>A0ABU7RYR6</accession>
<protein>
    <recommendedName>
        <fullName evidence="4">Acyl-CoA dehydrogenase</fullName>
    </recommendedName>
</protein>
<organism evidence="2 3">
    <name type="scientific">Plantactinospora sonchi</name>
    <dbReference type="NCBI Taxonomy" id="1544735"/>
    <lineage>
        <taxon>Bacteria</taxon>
        <taxon>Bacillati</taxon>
        <taxon>Actinomycetota</taxon>
        <taxon>Actinomycetes</taxon>
        <taxon>Micromonosporales</taxon>
        <taxon>Micromonosporaceae</taxon>
        <taxon>Plantactinospora</taxon>
    </lineage>
</organism>
<dbReference type="EMBL" id="JAZGQK010000021">
    <property type="protein sequence ID" value="MEE6261667.1"/>
    <property type="molecule type" value="Genomic_DNA"/>
</dbReference>
<comment type="caution">
    <text evidence="2">The sequence shown here is derived from an EMBL/GenBank/DDBJ whole genome shotgun (WGS) entry which is preliminary data.</text>
</comment>
<reference evidence="2 3" key="1">
    <citation type="submission" date="2024-01" db="EMBL/GenBank/DDBJ databases">
        <title>Genome insights into Plantactinospora sonchi sp. nov.</title>
        <authorList>
            <person name="Wang L."/>
        </authorList>
    </citation>
    <scope>NUCLEOTIDE SEQUENCE [LARGE SCALE GENOMIC DNA]</scope>
    <source>
        <strain evidence="2 3">NEAU-QY2</strain>
    </source>
</reference>
<evidence type="ECO:0000313" key="3">
    <source>
        <dbReference type="Proteomes" id="UP001332243"/>
    </source>
</evidence>
<gene>
    <name evidence="2" type="ORF">V1633_24595</name>
</gene>